<sequence>MKLLMRLVHGYLIAALRFICSWKRHCLATNVLEMIPRL</sequence>
<reference evidence="2" key="1">
    <citation type="journal article" date="2010" name="Genome Biol.">
        <title>Genome sequence of the necrotrophic plant pathogen Pythium ultimum reveals original pathogenicity mechanisms and effector repertoire.</title>
        <authorList>
            <person name="Levesque C.A."/>
            <person name="Brouwer H."/>
            <person name="Cano L."/>
            <person name="Hamilton J.P."/>
            <person name="Holt C."/>
            <person name="Huitema E."/>
            <person name="Raffaele S."/>
            <person name="Robideau G.P."/>
            <person name="Thines M."/>
            <person name="Win J."/>
            <person name="Zerillo M.M."/>
            <person name="Beakes G.W."/>
            <person name="Boore J.L."/>
            <person name="Busam D."/>
            <person name="Dumas B."/>
            <person name="Ferriera S."/>
            <person name="Fuerstenberg S.I."/>
            <person name="Gachon C.M."/>
            <person name="Gaulin E."/>
            <person name="Govers F."/>
            <person name="Grenville-Briggs L."/>
            <person name="Horner N."/>
            <person name="Hostetler J."/>
            <person name="Jiang R.H."/>
            <person name="Johnson J."/>
            <person name="Krajaejun T."/>
            <person name="Lin H."/>
            <person name="Meijer H.J."/>
            <person name="Moore B."/>
            <person name="Morris P."/>
            <person name="Phuntmart V."/>
            <person name="Puiu D."/>
            <person name="Shetty J."/>
            <person name="Stajich J.E."/>
            <person name="Tripathy S."/>
            <person name="Wawra S."/>
            <person name="van West P."/>
            <person name="Whitty B.R."/>
            <person name="Coutinho P.M."/>
            <person name="Henrissat B."/>
            <person name="Martin F."/>
            <person name="Thomas P.D."/>
            <person name="Tyler B.M."/>
            <person name="De Vries R.P."/>
            <person name="Kamoun S."/>
            <person name="Yandell M."/>
            <person name="Tisserat N."/>
            <person name="Buell C.R."/>
        </authorList>
    </citation>
    <scope>NUCLEOTIDE SEQUENCE</scope>
    <source>
        <strain evidence="2">DAOM:BR144</strain>
    </source>
</reference>
<keyword evidence="2" id="KW-1185">Reference proteome</keyword>
<dbReference type="VEuPathDB" id="FungiDB:PYU1_G007379"/>
<dbReference type="EMBL" id="GL376629">
    <property type="status" value="NOT_ANNOTATED_CDS"/>
    <property type="molecule type" value="Genomic_DNA"/>
</dbReference>
<reference evidence="1" key="3">
    <citation type="submission" date="2015-02" db="UniProtKB">
        <authorList>
            <consortium name="EnsemblProtists"/>
        </authorList>
    </citation>
    <scope>IDENTIFICATION</scope>
    <source>
        <strain evidence="1">DAOM BR144</strain>
    </source>
</reference>
<evidence type="ECO:0000313" key="1">
    <source>
        <dbReference type="EnsemblProtists" id="PYU1_T007395"/>
    </source>
</evidence>
<reference evidence="2" key="2">
    <citation type="submission" date="2010-04" db="EMBL/GenBank/DDBJ databases">
        <authorList>
            <person name="Buell R."/>
            <person name="Hamilton J."/>
            <person name="Hostetler J."/>
        </authorList>
    </citation>
    <scope>NUCLEOTIDE SEQUENCE [LARGE SCALE GENOMIC DNA]</scope>
    <source>
        <strain evidence="2">DAOM:BR144</strain>
    </source>
</reference>
<name>K3WR01_GLOUD</name>
<dbReference type="HOGENOM" id="CLU_3336727_0_0_1"/>
<dbReference type="EnsemblProtists" id="PYU1_T007395">
    <property type="protein sequence ID" value="PYU1_T007395"/>
    <property type="gene ID" value="PYU1_G007379"/>
</dbReference>
<proteinExistence type="predicted"/>
<organism evidence="1 2">
    <name type="scientific">Globisporangium ultimum (strain ATCC 200006 / CBS 805.95 / DAOM BR144)</name>
    <name type="common">Pythium ultimum</name>
    <dbReference type="NCBI Taxonomy" id="431595"/>
    <lineage>
        <taxon>Eukaryota</taxon>
        <taxon>Sar</taxon>
        <taxon>Stramenopiles</taxon>
        <taxon>Oomycota</taxon>
        <taxon>Peronosporomycetes</taxon>
        <taxon>Pythiales</taxon>
        <taxon>Pythiaceae</taxon>
        <taxon>Globisporangium</taxon>
    </lineage>
</organism>
<dbReference type="InParanoid" id="K3WR01"/>
<protein>
    <submittedName>
        <fullName evidence="1">Uncharacterized protein</fullName>
    </submittedName>
</protein>
<accession>K3WR01</accession>
<dbReference type="AlphaFoldDB" id="K3WR01"/>
<dbReference type="Proteomes" id="UP000019132">
    <property type="component" value="Unassembled WGS sequence"/>
</dbReference>
<evidence type="ECO:0000313" key="2">
    <source>
        <dbReference type="Proteomes" id="UP000019132"/>
    </source>
</evidence>